<dbReference type="Gene3D" id="1.10.150.240">
    <property type="entry name" value="Putative phosphatase, domain 2"/>
    <property type="match status" value="1"/>
</dbReference>
<dbReference type="SUPFAM" id="SSF56784">
    <property type="entry name" value="HAD-like"/>
    <property type="match status" value="1"/>
</dbReference>
<reference evidence="1 2" key="1">
    <citation type="submission" date="2017-12" db="EMBL/GenBank/DDBJ databases">
        <title>Sequencing the genomes of 1000 Actinobacteria strains.</title>
        <authorList>
            <person name="Klenk H.-P."/>
        </authorList>
    </citation>
    <scope>NUCLEOTIDE SEQUENCE [LARGE SCALE GENOMIC DNA]</scope>
    <source>
        <strain evidence="1 2">DSM 44489</strain>
    </source>
</reference>
<accession>A0A2N3WX01</accession>
<dbReference type="NCBIfam" id="TIGR01509">
    <property type="entry name" value="HAD-SF-IA-v3"/>
    <property type="match status" value="1"/>
</dbReference>
<dbReference type="OrthoDB" id="9800058at2"/>
<keyword evidence="1" id="KW-0378">Hydrolase</keyword>
<dbReference type="PANTHER" id="PTHR43481">
    <property type="entry name" value="FRUCTOSE-1-PHOSPHATE PHOSPHATASE"/>
    <property type="match status" value="1"/>
</dbReference>
<dbReference type="CDD" id="cd07505">
    <property type="entry name" value="HAD_BPGM-like"/>
    <property type="match status" value="1"/>
</dbReference>
<sequence length="226" mass="24366">MSKYVEAVLFDLDGTLAATMEPWDCCWARYAAAHGHIWTDFDRHSTHGHGDWAQHLARVCGVDAVDRVIADCVEAMIDQVEAGHIELLPGVDALLAAATSRAVTGVVSASPRRFVAATLDYFGLRRSLQVVIAREDQPHTKPHPQPWLHAAALLSVEPNASVAVEDSVAGIRSAHAAGMRVLAIPSWAPALSPSEATLAEYLAPDVGHAQRWLSSILTQPVHTITH</sequence>
<name>A0A2N3WX01_9NOCA</name>
<dbReference type="GO" id="GO:0050308">
    <property type="term" value="F:sugar-phosphatase activity"/>
    <property type="evidence" value="ECO:0007669"/>
    <property type="project" value="TreeGrafter"/>
</dbReference>
<dbReference type="Pfam" id="PF00702">
    <property type="entry name" value="Hydrolase"/>
    <property type="match status" value="1"/>
</dbReference>
<evidence type="ECO:0000313" key="2">
    <source>
        <dbReference type="Proteomes" id="UP000233766"/>
    </source>
</evidence>
<dbReference type="Gene3D" id="3.40.50.1000">
    <property type="entry name" value="HAD superfamily/HAD-like"/>
    <property type="match status" value="1"/>
</dbReference>
<gene>
    <name evidence="1" type="ORF">ATK86_0392</name>
</gene>
<dbReference type="EMBL" id="PJMW01000001">
    <property type="protein sequence ID" value="PKV98374.1"/>
    <property type="molecule type" value="Genomic_DNA"/>
</dbReference>
<dbReference type="InterPro" id="IPR051806">
    <property type="entry name" value="HAD-like_SPP"/>
</dbReference>
<dbReference type="InterPro" id="IPR023214">
    <property type="entry name" value="HAD_sf"/>
</dbReference>
<dbReference type="RefSeq" id="WP_101462851.1">
    <property type="nucleotide sequence ID" value="NZ_PJMW01000001.1"/>
</dbReference>
<dbReference type="Proteomes" id="UP000233766">
    <property type="component" value="Unassembled WGS sequence"/>
</dbReference>
<comment type="caution">
    <text evidence="1">The sequence shown here is derived from an EMBL/GenBank/DDBJ whole genome shotgun (WGS) entry which is preliminary data.</text>
</comment>
<evidence type="ECO:0000313" key="1">
    <source>
        <dbReference type="EMBL" id="PKV98374.1"/>
    </source>
</evidence>
<keyword evidence="2" id="KW-1185">Reference proteome</keyword>
<dbReference type="SFLD" id="SFLDS00003">
    <property type="entry name" value="Haloacid_Dehalogenase"/>
    <property type="match status" value="1"/>
</dbReference>
<organism evidence="1 2">
    <name type="scientific">Nocardia fluminea</name>
    <dbReference type="NCBI Taxonomy" id="134984"/>
    <lineage>
        <taxon>Bacteria</taxon>
        <taxon>Bacillati</taxon>
        <taxon>Actinomycetota</taxon>
        <taxon>Actinomycetes</taxon>
        <taxon>Mycobacteriales</taxon>
        <taxon>Nocardiaceae</taxon>
        <taxon>Nocardia</taxon>
    </lineage>
</organism>
<dbReference type="InterPro" id="IPR006439">
    <property type="entry name" value="HAD-SF_hydro_IA"/>
</dbReference>
<dbReference type="InterPro" id="IPR036412">
    <property type="entry name" value="HAD-like_sf"/>
</dbReference>
<dbReference type="AlphaFoldDB" id="A0A2N3WX01"/>
<dbReference type="InterPro" id="IPR023198">
    <property type="entry name" value="PGP-like_dom2"/>
</dbReference>
<dbReference type="SFLD" id="SFLDG01129">
    <property type="entry name" value="C1.5:_HAD__Beta-PGM__Phosphata"/>
    <property type="match status" value="1"/>
</dbReference>
<proteinExistence type="predicted"/>
<dbReference type="PANTHER" id="PTHR43481:SF4">
    <property type="entry name" value="GLYCEROL-1-PHOSPHATE PHOSPHOHYDROLASE 1-RELATED"/>
    <property type="match status" value="1"/>
</dbReference>
<protein>
    <submittedName>
        <fullName evidence="1">HAD superfamily hydrolase (TIGR01509 family)</fullName>
    </submittedName>
</protein>